<name>A0AA35WP16_GEOBA</name>
<gene>
    <name evidence="2" type="ORF">GBAR_LOCUS13948</name>
</gene>
<sequence>MSSITHVSTRESVVNSCTECSGALSIVTVGSEGKSVQGGGGDQTELWQLKRRETENCSSSSSEGVLRGGRCSL</sequence>
<organism evidence="2 3">
    <name type="scientific">Geodia barretti</name>
    <name type="common">Barrett's horny sponge</name>
    <dbReference type="NCBI Taxonomy" id="519541"/>
    <lineage>
        <taxon>Eukaryota</taxon>
        <taxon>Metazoa</taxon>
        <taxon>Porifera</taxon>
        <taxon>Demospongiae</taxon>
        <taxon>Heteroscleromorpha</taxon>
        <taxon>Tetractinellida</taxon>
        <taxon>Astrophorina</taxon>
        <taxon>Geodiidae</taxon>
        <taxon>Geodia</taxon>
    </lineage>
</organism>
<proteinExistence type="predicted"/>
<accession>A0AA35WP16</accession>
<reference evidence="2" key="1">
    <citation type="submission" date="2023-03" db="EMBL/GenBank/DDBJ databases">
        <authorList>
            <person name="Steffen K."/>
            <person name="Cardenas P."/>
        </authorList>
    </citation>
    <scope>NUCLEOTIDE SEQUENCE</scope>
</reference>
<feature type="region of interest" description="Disordered" evidence="1">
    <location>
        <begin position="52"/>
        <end position="73"/>
    </location>
</feature>
<protein>
    <submittedName>
        <fullName evidence="2">Uncharacterized protein</fullName>
    </submittedName>
</protein>
<dbReference type="AlphaFoldDB" id="A0AA35WP16"/>
<evidence type="ECO:0000256" key="1">
    <source>
        <dbReference type="SAM" id="MobiDB-lite"/>
    </source>
</evidence>
<dbReference type="EMBL" id="CASHTH010002043">
    <property type="protein sequence ID" value="CAI8023921.1"/>
    <property type="molecule type" value="Genomic_DNA"/>
</dbReference>
<evidence type="ECO:0000313" key="3">
    <source>
        <dbReference type="Proteomes" id="UP001174909"/>
    </source>
</evidence>
<keyword evidence="3" id="KW-1185">Reference proteome</keyword>
<dbReference type="Proteomes" id="UP001174909">
    <property type="component" value="Unassembled WGS sequence"/>
</dbReference>
<comment type="caution">
    <text evidence="2">The sequence shown here is derived from an EMBL/GenBank/DDBJ whole genome shotgun (WGS) entry which is preliminary data.</text>
</comment>
<evidence type="ECO:0000313" key="2">
    <source>
        <dbReference type="EMBL" id="CAI8023921.1"/>
    </source>
</evidence>